<evidence type="ECO:0000313" key="7">
    <source>
        <dbReference type="EMBL" id="MEG3614696.1"/>
    </source>
</evidence>
<comment type="similarity">
    <text evidence="1 5">Belongs to the transferase hexapeptide repeat family.</text>
</comment>
<dbReference type="Pfam" id="PF00132">
    <property type="entry name" value="Hexapep"/>
    <property type="match status" value="1"/>
</dbReference>
<organism evidence="7 8">
    <name type="scientific">Isoptericola haloaureus</name>
    <dbReference type="NCBI Taxonomy" id="1542902"/>
    <lineage>
        <taxon>Bacteria</taxon>
        <taxon>Bacillati</taxon>
        <taxon>Actinomycetota</taxon>
        <taxon>Actinomycetes</taxon>
        <taxon>Micrococcales</taxon>
        <taxon>Promicromonosporaceae</taxon>
        <taxon>Isoptericola</taxon>
    </lineage>
</organism>
<dbReference type="PANTHER" id="PTHR43017">
    <property type="entry name" value="GALACTOSIDE O-ACETYLTRANSFERASE"/>
    <property type="match status" value="1"/>
</dbReference>
<comment type="caution">
    <text evidence="7">The sequence shown here is derived from an EMBL/GenBank/DDBJ whole genome shotgun (WGS) entry which is preliminary data.</text>
</comment>
<dbReference type="CDD" id="cd03357">
    <property type="entry name" value="LbH_MAT_GAT"/>
    <property type="match status" value="1"/>
</dbReference>
<dbReference type="GO" id="GO:0016746">
    <property type="term" value="F:acyltransferase activity"/>
    <property type="evidence" value="ECO:0007669"/>
    <property type="project" value="UniProtKB-KW"/>
</dbReference>
<evidence type="ECO:0000256" key="5">
    <source>
        <dbReference type="RuleBase" id="RU367021"/>
    </source>
</evidence>
<sequence length="200" mass="21217">MDLSAQRRHLRTGAMYDDTTDELVQARERAVLATDAYNAAFGRPVAERLALLRELVDRAGENAHFEPTFRCEFGDGIRLGDNFYANFDCVMLDGGGITIGDDVLLGPRVGIYTSNHALDPRERAAGACYARPVRIGDGVWIGGGVTVNPGVTIGDGAVIGSGSVVTRDVPARTVAVGNPARVVREITAADRTGYLDGVPG</sequence>
<dbReference type="PANTHER" id="PTHR43017:SF1">
    <property type="entry name" value="ACETYLTRANSFERASE YJL218W-RELATED"/>
    <property type="match status" value="1"/>
</dbReference>
<evidence type="ECO:0000259" key="6">
    <source>
        <dbReference type="SMART" id="SM01266"/>
    </source>
</evidence>
<dbReference type="EC" id="2.3.1.-" evidence="5"/>
<gene>
    <name evidence="7" type="ORF">V5O49_06110</name>
</gene>
<dbReference type="SUPFAM" id="SSF51161">
    <property type="entry name" value="Trimeric LpxA-like enzymes"/>
    <property type="match status" value="1"/>
</dbReference>
<keyword evidence="3" id="KW-0677">Repeat</keyword>
<dbReference type="InterPro" id="IPR018357">
    <property type="entry name" value="Hexapep_transf_CS"/>
</dbReference>
<dbReference type="EMBL" id="JBAGLP010000116">
    <property type="protein sequence ID" value="MEG3614696.1"/>
    <property type="molecule type" value="Genomic_DNA"/>
</dbReference>
<accession>A0ABU7Z5F8</accession>
<dbReference type="InterPro" id="IPR011004">
    <property type="entry name" value="Trimer_LpxA-like_sf"/>
</dbReference>
<dbReference type="PROSITE" id="PS00101">
    <property type="entry name" value="HEXAPEP_TRANSFERASES"/>
    <property type="match status" value="1"/>
</dbReference>
<evidence type="ECO:0000256" key="2">
    <source>
        <dbReference type="ARBA" id="ARBA00022679"/>
    </source>
</evidence>
<dbReference type="InterPro" id="IPR039369">
    <property type="entry name" value="LacA-like"/>
</dbReference>
<keyword evidence="4 5" id="KW-0012">Acyltransferase</keyword>
<dbReference type="Pfam" id="PF12464">
    <property type="entry name" value="Mac"/>
    <property type="match status" value="1"/>
</dbReference>
<reference evidence="7" key="1">
    <citation type="journal article" date="2024" name="Antonie Van Leeuwenhoek">
        <title>Isoptericola haloaureus sp. nov., a dimorphic actinobacterium isolated from mangrove sediments of southeast India, implicating biosaline agricultural significance through nitrogen fixation and salt tolerance genes.</title>
        <authorList>
            <person name="Prathaban M."/>
            <person name="Prathiviraj R."/>
            <person name="Ravichandran M."/>
            <person name="Natarajan S.D."/>
            <person name="Sobanaa M."/>
            <person name="Hari Krishna Kumar S."/>
            <person name="Chandrasekar V."/>
            <person name="Selvin J."/>
        </authorList>
    </citation>
    <scope>NUCLEOTIDE SEQUENCE</scope>
    <source>
        <strain evidence="7">MP1014</strain>
    </source>
</reference>
<dbReference type="Gene3D" id="2.160.10.10">
    <property type="entry name" value="Hexapeptide repeat proteins"/>
    <property type="match status" value="1"/>
</dbReference>
<feature type="domain" description="Maltose/galactoside acetyltransferase" evidence="6">
    <location>
        <begin position="7"/>
        <end position="61"/>
    </location>
</feature>
<dbReference type="SMART" id="SM01266">
    <property type="entry name" value="Mac"/>
    <property type="match status" value="1"/>
</dbReference>
<dbReference type="RefSeq" id="WP_332901456.1">
    <property type="nucleotide sequence ID" value="NZ_JBAGLP010000116.1"/>
</dbReference>
<evidence type="ECO:0000256" key="4">
    <source>
        <dbReference type="ARBA" id="ARBA00023315"/>
    </source>
</evidence>
<evidence type="ECO:0000313" key="8">
    <source>
        <dbReference type="Proteomes" id="UP001310387"/>
    </source>
</evidence>
<reference evidence="7" key="2">
    <citation type="submission" date="2024-02" db="EMBL/GenBank/DDBJ databases">
        <authorList>
            <person name="Prathaban M."/>
            <person name="Mythili R."/>
            <person name="Sharmila Devi N."/>
            <person name="Sobanaa M."/>
            <person name="Prathiviraj R."/>
            <person name="Selvin J."/>
        </authorList>
    </citation>
    <scope>NUCLEOTIDE SEQUENCE</scope>
    <source>
        <strain evidence="7">MP1014</strain>
    </source>
</reference>
<proteinExistence type="inferred from homology"/>
<name>A0ABU7Z5F8_9MICO</name>
<dbReference type="Proteomes" id="UP001310387">
    <property type="component" value="Unassembled WGS sequence"/>
</dbReference>
<dbReference type="InterPro" id="IPR001451">
    <property type="entry name" value="Hexapep"/>
</dbReference>
<keyword evidence="2 5" id="KW-0808">Transferase</keyword>
<keyword evidence="8" id="KW-1185">Reference proteome</keyword>
<protein>
    <recommendedName>
        <fullName evidence="5">Acetyltransferase</fullName>
        <ecNumber evidence="5">2.3.1.-</ecNumber>
    </recommendedName>
</protein>
<dbReference type="InterPro" id="IPR024688">
    <property type="entry name" value="Mac_dom"/>
</dbReference>
<evidence type="ECO:0000256" key="3">
    <source>
        <dbReference type="ARBA" id="ARBA00022737"/>
    </source>
</evidence>
<evidence type="ECO:0000256" key="1">
    <source>
        <dbReference type="ARBA" id="ARBA00007274"/>
    </source>
</evidence>